<dbReference type="Pfam" id="PF10673">
    <property type="entry name" value="DUF2487"/>
    <property type="match status" value="1"/>
</dbReference>
<sequence>MKFSEVEPGTWEELRPYLDTCLIPVTGLTGTEQPYEVVAALERLRDIMDWVELPFQGRIVTYPSFQYGKEEISHQINEVCHNVKQSGFAFAIVISGGVELGPDLLPDADLVVTPGRFDVAGGVTANQRVREEIQRMWQGGSKG</sequence>
<gene>
    <name evidence="1" type="ORF">DFP94_101882</name>
</gene>
<reference evidence="1 2" key="1">
    <citation type="submission" date="2018-07" db="EMBL/GenBank/DDBJ databases">
        <title>Genomic Encyclopedia of Type Strains, Phase III (KMG-III): the genomes of soil and plant-associated and newly described type strains.</title>
        <authorList>
            <person name="Whitman W."/>
        </authorList>
    </citation>
    <scope>NUCLEOTIDE SEQUENCE [LARGE SCALE GENOMIC DNA]</scope>
    <source>
        <strain evidence="1 2">CECT 8333</strain>
    </source>
</reference>
<proteinExistence type="predicted"/>
<dbReference type="InterPro" id="IPR019615">
    <property type="entry name" value="DUF2487"/>
</dbReference>
<protein>
    <submittedName>
        <fullName evidence="1">Uncharacterized protein DUF2487</fullName>
    </submittedName>
</protein>
<dbReference type="AlphaFoldDB" id="A0A369BQG9"/>
<evidence type="ECO:0000313" key="2">
    <source>
        <dbReference type="Proteomes" id="UP000253090"/>
    </source>
</evidence>
<dbReference type="RefSeq" id="WP_114495184.1">
    <property type="nucleotide sequence ID" value="NZ_QPJW01000001.1"/>
</dbReference>
<dbReference type="Proteomes" id="UP000253090">
    <property type="component" value="Unassembled WGS sequence"/>
</dbReference>
<name>A0A369BQG9_9BACL</name>
<dbReference type="OrthoDB" id="2678750at2"/>
<accession>A0A369BQG9</accession>
<organism evidence="1 2">
    <name type="scientific">Fontibacillus phaseoli</name>
    <dbReference type="NCBI Taxonomy" id="1416533"/>
    <lineage>
        <taxon>Bacteria</taxon>
        <taxon>Bacillati</taxon>
        <taxon>Bacillota</taxon>
        <taxon>Bacilli</taxon>
        <taxon>Bacillales</taxon>
        <taxon>Paenibacillaceae</taxon>
        <taxon>Fontibacillus</taxon>
    </lineage>
</organism>
<keyword evidence="2" id="KW-1185">Reference proteome</keyword>
<comment type="caution">
    <text evidence="1">The sequence shown here is derived from an EMBL/GenBank/DDBJ whole genome shotgun (WGS) entry which is preliminary data.</text>
</comment>
<evidence type="ECO:0000313" key="1">
    <source>
        <dbReference type="EMBL" id="RCX23285.1"/>
    </source>
</evidence>
<dbReference type="EMBL" id="QPJW01000001">
    <property type="protein sequence ID" value="RCX23285.1"/>
    <property type="molecule type" value="Genomic_DNA"/>
</dbReference>